<proteinExistence type="predicted"/>
<evidence type="ECO:0000313" key="4">
    <source>
        <dbReference type="EMBL" id="KAJ7967024.1"/>
    </source>
</evidence>
<gene>
    <name evidence="4" type="ORF">O6P43_016409</name>
</gene>
<feature type="region of interest" description="Disordered" evidence="2">
    <location>
        <begin position="26"/>
        <end position="51"/>
    </location>
</feature>
<dbReference type="Proteomes" id="UP001163823">
    <property type="component" value="Chromosome 6"/>
</dbReference>
<name>A0AAD7LZA1_QUISA</name>
<sequence length="343" mass="37582">MNMNHMMMREREQKALKKTPTFLLERAPSSINQPPNPKPTTTSAYDRQNSSNFPHVITTTFVPKRNDPRQHAMLEFPTSPQLVFGEELLHFNHPQHPLSKVNLHDLFTCSGCKEYGSGKRFICQQCDFQLHDFCALAPPALKAHPFHSQHRLLFYSRPVKGGIMKSKCDVCAKPTKGYAFRCSACGFQMHPCCAMLSSEINYLGHPHNPLRLLPAAAISSTTTTSPSPSNGIINSASASAAGSAGFMCGECKRRRSGRVYHCTECDYHLHAACAKNMVNGLQANGIKGPEKPSMLGTAARLATQVVIEFIGGLIEGIGEGVGEVFVQNIARGRRTTAAAARRS</sequence>
<reference evidence="4" key="1">
    <citation type="journal article" date="2023" name="Science">
        <title>Elucidation of the pathway for biosynthesis of saponin adjuvants from the soapbark tree.</title>
        <authorList>
            <person name="Reed J."/>
            <person name="Orme A."/>
            <person name="El-Demerdash A."/>
            <person name="Owen C."/>
            <person name="Martin L.B.B."/>
            <person name="Misra R.C."/>
            <person name="Kikuchi S."/>
            <person name="Rejzek M."/>
            <person name="Martin A.C."/>
            <person name="Harkess A."/>
            <person name="Leebens-Mack J."/>
            <person name="Louveau T."/>
            <person name="Stephenson M.J."/>
            <person name="Osbourn A."/>
        </authorList>
    </citation>
    <scope>NUCLEOTIDE SEQUENCE</scope>
    <source>
        <strain evidence="4">S10</strain>
    </source>
</reference>
<feature type="domain" description="DC1" evidence="3">
    <location>
        <begin position="145"/>
        <end position="194"/>
    </location>
</feature>
<dbReference type="InterPro" id="IPR004146">
    <property type="entry name" value="DC1"/>
</dbReference>
<dbReference type="InterPro" id="IPR046349">
    <property type="entry name" value="C1-like_sf"/>
</dbReference>
<organism evidence="4 5">
    <name type="scientific">Quillaja saponaria</name>
    <name type="common">Soap bark tree</name>
    <dbReference type="NCBI Taxonomy" id="32244"/>
    <lineage>
        <taxon>Eukaryota</taxon>
        <taxon>Viridiplantae</taxon>
        <taxon>Streptophyta</taxon>
        <taxon>Embryophyta</taxon>
        <taxon>Tracheophyta</taxon>
        <taxon>Spermatophyta</taxon>
        <taxon>Magnoliopsida</taxon>
        <taxon>eudicotyledons</taxon>
        <taxon>Gunneridae</taxon>
        <taxon>Pentapetalae</taxon>
        <taxon>rosids</taxon>
        <taxon>fabids</taxon>
        <taxon>Fabales</taxon>
        <taxon>Quillajaceae</taxon>
        <taxon>Quillaja</taxon>
    </lineage>
</organism>
<keyword evidence="5" id="KW-1185">Reference proteome</keyword>
<keyword evidence="1" id="KW-0677">Repeat</keyword>
<protein>
    <submittedName>
        <fullName evidence="4">Cysteine/histidine-rich C1 domain protein</fullName>
    </submittedName>
</protein>
<dbReference type="PANTHER" id="PTHR47841:SF3">
    <property type="entry name" value="OS09G0492800 PROTEIN"/>
    <property type="match status" value="1"/>
</dbReference>
<comment type="caution">
    <text evidence="4">The sequence shown here is derived from an EMBL/GenBank/DDBJ whole genome shotgun (WGS) entry which is preliminary data.</text>
</comment>
<dbReference type="SUPFAM" id="SSF57889">
    <property type="entry name" value="Cysteine-rich domain"/>
    <property type="match status" value="2"/>
</dbReference>
<feature type="domain" description="DC1" evidence="3">
    <location>
        <begin position="92"/>
        <end position="135"/>
    </location>
</feature>
<feature type="compositionally biased region" description="Polar residues" evidence="2">
    <location>
        <begin position="29"/>
        <end position="51"/>
    </location>
</feature>
<evidence type="ECO:0000256" key="2">
    <source>
        <dbReference type="SAM" id="MobiDB-lite"/>
    </source>
</evidence>
<dbReference type="EMBL" id="JARAOO010000006">
    <property type="protein sequence ID" value="KAJ7967024.1"/>
    <property type="molecule type" value="Genomic_DNA"/>
</dbReference>
<evidence type="ECO:0000259" key="3">
    <source>
        <dbReference type="Pfam" id="PF03107"/>
    </source>
</evidence>
<evidence type="ECO:0000313" key="5">
    <source>
        <dbReference type="Proteomes" id="UP001163823"/>
    </source>
</evidence>
<dbReference type="AlphaFoldDB" id="A0AAD7LZA1"/>
<evidence type="ECO:0000256" key="1">
    <source>
        <dbReference type="ARBA" id="ARBA00022737"/>
    </source>
</evidence>
<dbReference type="PANTHER" id="PTHR47841">
    <property type="entry name" value="DIACYLGLYCEROL KINASE THETA-LIKE-RELATED"/>
    <property type="match status" value="1"/>
</dbReference>
<dbReference type="Pfam" id="PF03107">
    <property type="entry name" value="C1_2"/>
    <property type="match status" value="2"/>
</dbReference>
<dbReference type="KEGG" id="qsa:O6P43_016409"/>
<accession>A0AAD7LZA1</accession>